<dbReference type="EMBL" id="CP147248">
    <property type="protein sequence ID" value="WYJ85799.1"/>
    <property type="molecule type" value="Genomic_DNA"/>
</dbReference>
<reference evidence="1 2" key="2">
    <citation type="submission" date="2024-03" db="EMBL/GenBank/DDBJ databases">
        <title>The Genome Sequence of Enterococcus sp. DIV0727d.</title>
        <authorList>
            <consortium name="The Broad Institute Genomics Platform"/>
            <consortium name="The Broad Institute Microbial Omics Core"/>
            <consortium name="The Broad Institute Genomic Center for Infectious Diseases"/>
            <person name="Earl A."/>
            <person name="Manson A."/>
            <person name="Gilmore M."/>
            <person name="Schwartman J."/>
            <person name="Shea T."/>
            <person name="Abouelleil A."/>
            <person name="Cao P."/>
            <person name="Chapman S."/>
            <person name="Cusick C."/>
            <person name="Young S."/>
            <person name="Neafsey D."/>
            <person name="Nusbaum C."/>
            <person name="Birren B."/>
        </authorList>
    </citation>
    <scope>NUCLEOTIDE SEQUENCE [LARGE SCALE GENOMIC DNA]</scope>
    <source>
        <strain evidence="1 2">12C11_DIV0727</strain>
    </source>
</reference>
<name>A0ABZ2T6Q7_9ENTE</name>
<reference evidence="2" key="1">
    <citation type="submission" date="2017-05" db="EMBL/GenBank/DDBJ databases">
        <title>The Genome Sequence of EEnterococcus faecalis 9F2_4866.</title>
        <authorList>
            <consortium name="The Broad Institute Genomics Platform"/>
            <consortium name="The Broad Institute Genomic Center for Infectious Diseases"/>
            <person name="Earl A."/>
            <person name="Manson A."/>
            <person name="Schwartman J."/>
            <person name="Gilmore M."/>
            <person name="Abouelleil A."/>
            <person name="Cao P."/>
            <person name="Chapman S."/>
            <person name="Cusick C."/>
            <person name="Shea T."/>
            <person name="Young S."/>
            <person name="Neafsey D."/>
            <person name="Nusbaum C."/>
            <person name="Birren B."/>
        </authorList>
    </citation>
    <scope>NUCLEOTIDE SEQUENCE [LARGE SCALE GENOMIC DNA]</scope>
    <source>
        <strain evidence="2">12C11_DIV0727</strain>
    </source>
</reference>
<evidence type="ECO:0000313" key="2">
    <source>
        <dbReference type="Proteomes" id="UP000195080"/>
    </source>
</evidence>
<accession>A0ABZ2T6Q7</accession>
<sequence length="390" mass="45637">MNEIKINDFFIKYDTVQTKQCPLKLADQVYIENIPLPRYLIGEATMSFYDFYHADCPELKESDYRLSEKFQQIIGRFPHTNQQKIMLNEYGSYSIMHVPVYVNTKDFILAKSNPAIYPDFRAKQAAIQSLTPIDEVEQTAIIGYKRKRLYLDGTYGPRILLEDGLETNVQSIQVKLEYVNEMYYFAHYSYAAMVQFLPEYEITTYDEFHEAYGKYVYSFTMTKNGQTIPLLWPDYLYHKPENHLEFGLLANTDEARYRLFDRWEANESIKIEILAEGFEDVRFETHLKQPMSFPPKLSKSEYSLGDEICLSIDQGLIKELAEGNALFELFKTKKTSVNGYSLEYKLTENQLVLSGEQFEKPGRYQLKIKSDTYGQLLFLVTIKQEGLVQE</sequence>
<dbReference type="RefSeq" id="WP_086444278.1">
    <property type="nucleotide sequence ID" value="NZ_CP147248.1"/>
</dbReference>
<evidence type="ECO:0000313" key="1">
    <source>
        <dbReference type="EMBL" id="WYJ85799.1"/>
    </source>
</evidence>
<dbReference type="Proteomes" id="UP000195080">
    <property type="component" value="Chromosome"/>
</dbReference>
<gene>
    <name evidence="1" type="ORF">A5866_000876</name>
</gene>
<keyword evidence="2" id="KW-1185">Reference proteome</keyword>
<organism evidence="1 2">
    <name type="scientific">Candidatus Enterococcus lemimoniae</name>
    <dbReference type="NCBI Taxonomy" id="1834167"/>
    <lineage>
        <taxon>Bacteria</taxon>
        <taxon>Bacillati</taxon>
        <taxon>Bacillota</taxon>
        <taxon>Bacilli</taxon>
        <taxon>Lactobacillales</taxon>
        <taxon>Enterococcaceae</taxon>
        <taxon>Enterococcus</taxon>
    </lineage>
</organism>
<protein>
    <submittedName>
        <fullName evidence="1">Uncharacterized protein</fullName>
    </submittedName>
</protein>
<proteinExistence type="predicted"/>